<dbReference type="Proteomes" id="UP000789702">
    <property type="component" value="Unassembled WGS sequence"/>
</dbReference>
<feature type="non-terminal residue" evidence="1">
    <location>
        <position position="1"/>
    </location>
</feature>
<keyword evidence="2" id="KW-1185">Reference proteome</keyword>
<protein>
    <submittedName>
        <fullName evidence="1">14850_t:CDS:1</fullName>
    </submittedName>
</protein>
<proteinExistence type="predicted"/>
<dbReference type="EMBL" id="CAJVPU010006384">
    <property type="protein sequence ID" value="CAG8560566.1"/>
    <property type="molecule type" value="Genomic_DNA"/>
</dbReference>
<organism evidence="1 2">
    <name type="scientific">Dentiscutata heterogama</name>
    <dbReference type="NCBI Taxonomy" id="1316150"/>
    <lineage>
        <taxon>Eukaryota</taxon>
        <taxon>Fungi</taxon>
        <taxon>Fungi incertae sedis</taxon>
        <taxon>Mucoromycota</taxon>
        <taxon>Glomeromycotina</taxon>
        <taxon>Glomeromycetes</taxon>
        <taxon>Diversisporales</taxon>
        <taxon>Gigasporaceae</taxon>
        <taxon>Dentiscutata</taxon>
    </lineage>
</organism>
<evidence type="ECO:0000313" key="2">
    <source>
        <dbReference type="Proteomes" id="UP000789702"/>
    </source>
</evidence>
<accession>A0ACA9LYZ5</accession>
<sequence>ARLEQIDPPIHDRSLLKVSSNPPTDVHSKYFTIKSAQNLFSGRNPVPVTTKIFHFSDDVLKRLRDYYSVGTSNENWISTNDALVAHLWRTCTRARNLDLNTEVSSPQIRKAVTDVNESHVRSITVWVEQQPDKSLIQVTAGYDGKYFGGSSWAKFQKHDLIDFGDGTPIKQRRPGKTPDLDGLFMILGAEDGVDVYLTLQIEKLEILEQDSEFKKFIIP</sequence>
<gene>
    <name evidence="1" type="ORF">DHETER_LOCUS5627</name>
</gene>
<evidence type="ECO:0000313" key="1">
    <source>
        <dbReference type="EMBL" id="CAG8560566.1"/>
    </source>
</evidence>
<name>A0ACA9LYZ5_9GLOM</name>
<reference evidence="1" key="1">
    <citation type="submission" date="2021-06" db="EMBL/GenBank/DDBJ databases">
        <authorList>
            <person name="Kallberg Y."/>
            <person name="Tangrot J."/>
            <person name="Rosling A."/>
        </authorList>
    </citation>
    <scope>NUCLEOTIDE SEQUENCE</scope>
    <source>
        <strain evidence="1">IL203A</strain>
    </source>
</reference>
<comment type="caution">
    <text evidence="1">The sequence shown here is derived from an EMBL/GenBank/DDBJ whole genome shotgun (WGS) entry which is preliminary data.</text>
</comment>